<dbReference type="InterPro" id="IPR010994">
    <property type="entry name" value="RuvA_2-like"/>
</dbReference>
<protein>
    <recommendedName>
        <fullName evidence="5">ComE operon protein 1</fullName>
    </recommendedName>
</protein>
<dbReference type="RefSeq" id="WP_129623024.1">
    <property type="nucleotide sequence ID" value="NZ_LR215043.1"/>
</dbReference>
<reference evidence="3 4" key="1">
    <citation type="submission" date="2019-01" db="EMBL/GenBank/DDBJ databases">
        <authorList>
            <consortium name="Pathogen Informatics"/>
        </authorList>
    </citation>
    <scope>NUCLEOTIDE SEQUENCE [LARGE SCALE GENOMIC DNA]</scope>
    <source>
        <strain evidence="3 4">NCTC10184</strain>
    </source>
</reference>
<evidence type="ECO:0000256" key="2">
    <source>
        <dbReference type="SAM" id="SignalP"/>
    </source>
</evidence>
<dbReference type="EMBL" id="LR215043">
    <property type="protein sequence ID" value="VEU78181.1"/>
    <property type="molecule type" value="Genomic_DNA"/>
</dbReference>
<dbReference type="KEGG" id="mcob:NCTC10184_00410"/>
<name>A0A449BAE4_9BACT</name>
<dbReference type="SUPFAM" id="SSF47781">
    <property type="entry name" value="RuvA domain 2-like"/>
    <property type="match status" value="1"/>
</dbReference>
<feature type="compositionally biased region" description="Basic and acidic residues" evidence="1">
    <location>
        <begin position="175"/>
        <end position="192"/>
    </location>
</feature>
<evidence type="ECO:0000256" key="1">
    <source>
        <dbReference type="SAM" id="MobiDB-lite"/>
    </source>
</evidence>
<evidence type="ECO:0008006" key="5">
    <source>
        <dbReference type="Google" id="ProtNLM"/>
    </source>
</evidence>
<proteinExistence type="predicted"/>
<feature type="chain" id="PRO_5019320741" description="ComE operon protein 1" evidence="2">
    <location>
        <begin position="28"/>
        <end position="300"/>
    </location>
</feature>
<dbReference type="AlphaFoldDB" id="A0A449BAE4"/>
<dbReference type="OrthoDB" id="398604at2"/>
<accession>A0A449BAE4</accession>
<keyword evidence="2" id="KW-0732">Signal</keyword>
<evidence type="ECO:0000313" key="3">
    <source>
        <dbReference type="EMBL" id="VEU78181.1"/>
    </source>
</evidence>
<organism evidence="3 4">
    <name type="scientific">Mycoplasmopsis columbinasalis</name>
    <dbReference type="NCBI Taxonomy" id="114880"/>
    <lineage>
        <taxon>Bacteria</taxon>
        <taxon>Bacillati</taxon>
        <taxon>Mycoplasmatota</taxon>
        <taxon>Mycoplasmoidales</taxon>
        <taxon>Metamycoplasmataceae</taxon>
        <taxon>Mycoplasmopsis</taxon>
    </lineage>
</organism>
<feature type="region of interest" description="Disordered" evidence="1">
    <location>
        <begin position="152"/>
        <end position="192"/>
    </location>
</feature>
<evidence type="ECO:0000313" key="4">
    <source>
        <dbReference type="Proteomes" id="UP000290876"/>
    </source>
</evidence>
<dbReference type="Proteomes" id="UP000290876">
    <property type="component" value="Chromosome"/>
</dbReference>
<feature type="signal peptide" evidence="2">
    <location>
        <begin position="1"/>
        <end position="27"/>
    </location>
</feature>
<gene>
    <name evidence="3" type="ORF">NCTC10184_00410</name>
</gene>
<sequence>MKKSIWRAFWTLTGLASTIALVSSAVAFNTKKTKIEKIEDFSDKNSDFLNNNTQHSVAYKVKVKGAVASEQILIFKEPKTIGDILEKVKVQADADLTKINFKKQIKSNYLLEVPFKKQTKVKTKIATAGTANVLLKTINKKVKNTYKTNENSIPNLKELKNSTKESNSATKRTRKNNESSTNDRNEKYDADKKSDSILKKISKIQKINSKELTNAVNKQINERFFASLQNKEEKLAKIAWNDIKSVRDLLKVGINANLAKKIYELKKIKGNNVTWADIDQLRGVGEKTLETLQSKIKLSR</sequence>
<keyword evidence="4" id="KW-1185">Reference proteome</keyword>